<dbReference type="AlphaFoldDB" id="A0A9W8J292"/>
<sequence length="723" mass="77681">MPPRPTALAPKAPATLVSRDAAEDLEALRRAARNGTYLFMDDTRNDVFRFPSGSPWIVNRETGWAGGTQTTFDGDGDGEFEVTLFGESVSFVGSAPLPSSGQKFLVSIDGADPFEAEFTELSNTTATSTSTSSSPFVHRTWYFANDSRIPAKRPVRITLSRLPRGLGIDYALLKAHNNSALLGTQLMMDNTAPLIQYSGSWSEQRPQAGAVRPGSELDLVEPFGGSVHSSGNVGDSARIVFQGSSISLFSHFTSSGNGTGTLTASYSLDDGPAERRTYTSTANSVVTPNYPLFSLSNLPSSLHTLTLTILESTGNNTSLNLDYLTFQPGFQTLGDLYAGRNGVGSTVSDAQKGPAIGKGSLAGIIVGIIGAVLVLFWVFCCKGVSRYSTEFEFKLKSDNSDTAVAPNPTDDPSDSTGKLDLNAILRSNSPPPVHLNTAVMKPVSTAGAGPSYSHSGSRSRLDTQKEDRRRPRSITSLGSSLLDDDDDSDGGGSVDGDAERITPFVLQAPTEAHSPSIPEKSKSSLGDPGLQSTHSAPENIITPFIVPPPPAFVEDHTSAKVRAEKSSALAVDSKPIPGSSTNGKRPLPHPPTTSSPSPSPYYYDRKSLDHHHELQSEDHGHENHYQEQRSRRQSIQNELDRLVLLAESLHHNHSNDEQQQLSTDELEHQQQILGDIARLVGELDELAREMERGLGEGERPPAYTPQGDLDEGEGEVFRMGLAL</sequence>
<comment type="caution">
    <text evidence="3">The sequence shown here is derived from an EMBL/GenBank/DDBJ whole genome shotgun (WGS) entry which is preliminary data.</text>
</comment>
<keyword evidence="4" id="KW-1185">Reference proteome</keyword>
<keyword evidence="2" id="KW-1133">Transmembrane helix</keyword>
<gene>
    <name evidence="3" type="ORF">H1R20_g11011</name>
</gene>
<dbReference type="Gene3D" id="2.60.120.260">
    <property type="entry name" value="Galactose-binding domain-like"/>
    <property type="match status" value="1"/>
</dbReference>
<feature type="compositionally biased region" description="Basic and acidic residues" evidence="1">
    <location>
        <begin position="603"/>
        <end position="630"/>
    </location>
</feature>
<reference evidence="3" key="1">
    <citation type="submission" date="2022-06" db="EMBL/GenBank/DDBJ databases">
        <title>Genome Sequence of Candolleomyces eurysporus.</title>
        <authorList>
            <person name="Buettner E."/>
        </authorList>
    </citation>
    <scope>NUCLEOTIDE SEQUENCE</scope>
    <source>
        <strain evidence="3">VTCC 930004</strain>
    </source>
</reference>
<evidence type="ECO:0000313" key="4">
    <source>
        <dbReference type="Proteomes" id="UP001140091"/>
    </source>
</evidence>
<accession>A0A9W8J292</accession>
<feature type="region of interest" description="Disordered" evidence="1">
    <location>
        <begin position="563"/>
        <end position="634"/>
    </location>
</feature>
<organism evidence="3 4">
    <name type="scientific">Candolleomyces eurysporus</name>
    <dbReference type="NCBI Taxonomy" id="2828524"/>
    <lineage>
        <taxon>Eukaryota</taxon>
        <taxon>Fungi</taxon>
        <taxon>Dikarya</taxon>
        <taxon>Basidiomycota</taxon>
        <taxon>Agaricomycotina</taxon>
        <taxon>Agaricomycetes</taxon>
        <taxon>Agaricomycetidae</taxon>
        <taxon>Agaricales</taxon>
        <taxon>Agaricineae</taxon>
        <taxon>Psathyrellaceae</taxon>
        <taxon>Candolleomyces</taxon>
    </lineage>
</organism>
<feature type="transmembrane region" description="Helical" evidence="2">
    <location>
        <begin position="361"/>
        <end position="379"/>
    </location>
</feature>
<keyword evidence="2" id="KW-0812">Transmembrane</keyword>
<dbReference type="Proteomes" id="UP001140091">
    <property type="component" value="Unassembled WGS sequence"/>
</dbReference>
<feature type="compositionally biased region" description="Pro residues" evidence="1">
    <location>
        <begin position="588"/>
        <end position="599"/>
    </location>
</feature>
<evidence type="ECO:0000256" key="1">
    <source>
        <dbReference type="SAM" id="MobiDB-lite"/>
    </source>
</evidence>
<protein>
    <recommendedName>
        <fullName evidence="5">Transmembrane protein</fullName>
    </recommendedName>
</protein>
<evidence type="ECO:0008006" key="5">
    <source>
        <dbReference type="Google" id="ProtNLM"/>
    </source>
</evidence>
<proteinExistence type="predicted"/>
<feature type="region of interest" description="Disordered" evidence="1">
    <location>
        <begin position="398"/>
        <end position="535"/>
    </location>
</feature>
<name>A0A9W8J292_9AGAR</name>
<feature type="non-terminal residue" evidence="3">
    <location>
        <position position="1"/>
    </location>
</feature>
<evidence type="ECO:0000256" key="2">
    <source>
        <dbReference type="SAM" id="Phobius"/>
    </source>
</evidence>
<keyword evidence="2" id="KW-0472">Membrane</keyword>
<feature type="region of interest" description="Disordered" evidence="1">
    <location>
        <begin position="694"/>
        <end position="713"/>
    </location>
</feature>
<evidence type="ECO:0000313" key="3">
    <source>
        <dbReference type="EMBL" id="KAJ2926089.1"/>
    </source>
</evidence>
<dbReference type="OrthoDB" id="2756615at2759"/>
<feature type="compositionally biased region" description="Basic and acidic residues" evidence="1">
    <location>
        <begin position="459"/>
        <end position="469"/>
    </location>
</feature>
<dbReference type="EMBL" id="JANBPK010001084">
    <property type="protein sequence ID" value="KAJ2926089.1"/>
    <property type="molecule type" value="Genomic_DNA"/>
</dbReference>